<dbReference type="InterPro" id="IPR050250">
    <property type="entry name" value="Macrolide_Exporter_MacB"/>
</dbReference>
<reference evidence="9 10" key="1">
    <citation type="submission" date="2018-02" db="EMBL/GenBank/DDBJ databases">
        <title>Genomic Encyclopedia of Archaeal and Bacterial Type Strains, Phase II (KMG-II): from individual species to whole genera.</title>
        <authorList>
            <person name="Goeker M."/>
        </authorList>
    </citation>
    <scope>NUCLEOTIDE SEQUENCE [LARGE SCALE GENOMIC DNA]</scope>
    <source>
        <strain evidence="9 10">DSM 3808</strain>
    </source>
</reference>
<evidence type="ECO:0000256" key="4">
    <source>
        <dbReference type="ARBA" id="ARBA00022989"/>
    </source>
</evidence>
<evidence type="ECO:0000259" key="8">
    <source>
        <dbReference type="Pfam" id="PF02687"/>
    </source>
</evidence>
<dbReference type="GO" id="GO:0022857">
    <property type="term" value="F:transmembrane transporter activity"/>
    <property type="evidence" value="ECO:0007669"/>
    <property type="project" value="TreeGrafter"/>
</dbReference>
<feature type="domain" description="ABC3 transporter permease C-terminal" evidence="8">
    <location>
        <begin position="655"/>
        <end position="771"/>
    </location>
</feature>
<dbReference type="PANTHER" id="PTHR30572:SF4">
    <property type="entry name" value="ABC TRANSPORTER PERMEASE YTRF"/>
    <property type="match status" value="1"/>
</dbReference>
<feature type="transmembrane region" description="Helical" evidence="7">
    <location>
        <begin position="360"/>
        <end position="380"/>
    </location>
</feature>
<dbReference type="InterPro" id="IPR003838">
    <property type="entry name" value="ABC3_permease_C"/>
</dbReference>
<evidence type="ECO:0000313" key="10">
    <source>
        <dbReference type="Proteomes" id="UP000237749"/>
    </source>
</evidence>
<feature type="domain" description="ABC3 transporter permease C-terminal" evidence="8">
    <location>
        <begin position="265"/>
        <end position="384"/>
    </location>
</feature>
<organism evidence="9 10">
    <name type="scientific">Lacrimispora xylanisolvens</name>
    <dbReference type="NCBI Taxonomy" id="384636"/>
    <lineage>
        <taxon>Bacteria</taxon>
        <taxon>Bacillati</taxon>
        <taxon>Bacillota</taxon>
        <taxon>Clostridia</taxon>
        <taxon>Lachnospirales</taxon>
        <taxon>Lachnospiraceae</taxon>
        <taxon>Lacrimispora</taxon>
    </lineage>
</organism>
<dbReference type="Proteomes" id="UP000237749">
    <property type="component" value="Unassembled WGS sequence"/>
</dbReference>
<evidence type="ECO:0000313" key="9">
    <source>
        <dbReference type="EMBL" id="PPK78812.1"/>
    </source>
</evidence>
<dbReference type="OrthoDB" id="5137249at2"/>
<sequence>MRCFRRNVFRCVKKSPGSFLGTVFIIAIGIFVYVSMMDTLRNLGDQVSRYYQSSEMADVFATVAGIPQAELKRLTDIPGIEGVSGKMAADVRFLAPSQKEIVTVHLLSYDPSDSLNQLRLNGEKPEKDSLFLGRRMSEIYGYDDGTSFTLLADGKRITCQMAGTCSAPDYIYAIPPGGAMIPDGEIYDIACIDKNRMEELTGKRDSLNELGFRLEKGYSYEDVRYQLTERLQRFGLVSITSRDKQASYDMVNGELKELYAMGTALPFLFLSISIFMLYVVLKKMIDRDQGLIGTMKAFGMSDRELILSYVFLGAEVGILGSLLGSILAVPFSQTMFGMYIDFFNLPDTVSRIYWNTRLNGLGIAAGTGVLSVLLGVRGILQITPAQAMRAKTPSAGTLIALPSFLAKRLKTMEKMGFRSVVRNPFRGFLIILAVSFPFSMTSVLLSFEGVANQMYFDQFDKVQTYDIQISTDRFISDLKARSAVETIRGVKKSETVVNMAVELKHENLTEFAMVYGLNPGSDMWRIMDLYGTFYEPPDDGIILNTRVAEKLHLKAGDIAEIRVPRITPEPVKVPVKAVIGESLGSGCYMSKEGFYHFFPSVPFTDTILFTVEDGMGSEVRDQLMKTSRVAWLVDTSRIVKSYKNMMGSMLAMTGMFALMSVTAGGILIYNISMINIRERITEFGTLMIMGATDREIGRILFFEQGIYFIAGVLLGLPGSTGIKILLEKLVISDSYTIDLTINSISYLKAFLTCGVMAGISLLAQTRYVKKIRLTDILKERE</sequence>
<feature type="transmembrane region" description="Helical" evidence="7">
    <location>
        <begin position="258"/>
        <end position="281"/>
    </location>
</feature>
<evidence type="ECO:0000256" key="1">
    <source>
        <dbReference type="ARBA" id="ARBA00004651"/>
    </source>
</evidence>
<dbReference type="GO" id="GO:0005886">
    <property type="term" value="C:plasma membrane"/>
    <property type="evidence" value="ECO:0007669"/>
    <property type="project" value="UniProtKB-SubCell"/>
</dbReference>
<dbReference type="EMBL" id="PTJA01000013">
    <property type="protein sequence ID" value="PPK78812.1"/>
    <property type="molecule type" value="Genomic_DNA"/>
</dbReference>
<comment type="caution">
    <text evidence="9">The sequence shown here is derived from an EMBL/GenBank/DDBJ whole genome shotgun (WGS) entry which is preliminary data.</text>
</comment>
<keyword evidence="5 7" id="KW-0472">Membrane</keyword>
<gene>
    <name evidence="9" type="ORF">BXY41_113144</name>
</gene>
<keyword evidence="4 7" id="KW-1133">Transmembrane helix</keyword>
<accession>A0A2S6HMX5</accession>
<name>A0A2S6HMX5_9FIRM</name>
<comment type="subcellular location">
    <subcellularLocation>
        <location evidence="1">Cell membrane</location>
        <topology evidence="1">Multi-pass membrane protein</topology>
    </subcellularLocation>
</comment>
<feature type="transmembrane region" description="Helical" evidence="7">
    <location>
        <begin position="305"/>
        <end position="329"/>
    </location>
</feature>
<evidence type="ECO:0000256" key="6">
    <source>
        <dbReference type="ARBA" id="ARBA00038076"/>
    </source>
</evidence>
<protein>
    <submittedName>
        <fullName evidence="9">Putative ABC transport system permease protein</fullName>
    </submittedName>
</protein>
<comment type="similarity">
    <text evidence="6">Belongs to the ABC-4 integral membrane protein family.</text>
</comment>
<dbReference type="RefSeq" id="WP_104438880.1">
    <property type="nucleotide sequence ID" value="NZ_PTJA01000013.1"/>
</dbReference>
<keyword evidence="3 7" id="KW-0812">Transmembrane</keyword>
<evidence type="ECO:0000256" key="7">
    <source>
        <dbReference type="SAM" id="Phobius"/>
    </source>
</evidence>
<dbReference type="AlphaFoldDB" id="A0A2S6HMX5"/>
<evidence type="ECO:0000256" key="2">
    <source>
        <dbReference type="ARBA" id="ARBA00022475"/>
    </source>
</evidence>
<evidence type="ECO:0000256" key="5">
    <source>
        <dbReference type="ARBA" id="ARBA00023136"/>
    </source>
</evidence>
<keyword evidence="10" id="KW-1185">Reference proteome</keyword>
<feature type="transmembrane region" description="Helical" evidence="7">
    <location>
        <begin position="746"/>
        <end position="763"/>
    </location>
</feature>
<dbReference type="Pfam" id="PF02687">
    <property type="entry name" value="FtsX"/>
    <property type="match status" value="2"/>
</dbReference>
<feature type="transmembrane region" description="Helical" evidence="7">
    <location>
        <begin position="706"/>
        <end position="726"/>
    </location>
</feature>
<evidence type="ECO:0000256" key="3">
    <source>
        <dbReference type="ARBA" id="ARBA00022692"/>
    </source>
</evidence>
<feature type="transmembrane region" description="Helical" evidence="7">
    <location>
        <begin position="20"/>
        <end position="37"/>
    </location>
</feature>
<keyword evidence="2" id="KW-1003">Cell membrane</keyword>
<dbReference type="PANTHER" id="PTHR30572">
    <property type="entry name" value="MEMBRANE COMPONENT OF TRANSPORTER-RELATED"/>
    <property type="match status" value="1"/>
</dbReference>
<feature type="transmembrane region" description="Helical" evidence="7">
    <location>
        <begin position="427"/>
        <end position="447"/>
    </location>
</feature>
<feature type="transmembrane region" description="Helical" evidence="7">
    <location>
        <begin position="645"/>
        <end position="669"/>
    </location>
</feature>
<proteinExistence type="inferred from homology"/>